<dbReference type="GO" id="GO:0016020">
    <property type="term" value="C:membrane"/>
    <property type="evidence" value="ECO:0007669"/>
    <property type="project" value="TreeGrafter"/>
</dbReference>
<evidence type="ECO:0000259" key="9">
    <source>
        <dbReference type="Pfam" id="PF01435"/>
    </source>
</evidence>
<dbReference type="Proteomes" id="UP000218899">
    <property type="component" value="Chromosome"/>
</dbReference>
<reference evidence="10 11" key="1">
    <citation type="submission" date="2015-08" db="EMBL/GenBank/DDBJ databases">
        <title>Complete genome sequence of Sulfurifustis variabilis.</title>
        <authorList>
            <person name="Miura A."/>
            <person name="Kojima H."/>
            <person name="Fukui M."/>
        </authorList>
    </citation>
    <scope>NUCLEOTIDE SEQUENCE [LARGE SCALE GENOMIC DNA]</scope>
    <source>
        <strain evidence="11">skN76</strain>
    </source>
</reference>
<keyword evidence="2" id="KW-0479">Metal-binding</keyword>
<evidence type="ECO:0000256" key="4">
    <source>
        <dbReference type="ARBA" id="ARBA00022833"/>
    </source>
</evidence>
<dbReference type="SUPFAM" id="SSF48452">
    <property type="entry name" value="TPR-like"/>
    <property type="match status" value="1"/>
</dbReference>
<name>A0A1B4V6G9_9GAMM</name>
<keyword evidence="3 7" id="KW-0378">Hydrolase</keyword>
<gene>
    <name evidence="10" type="ORF">SVA_2581</name>
</gene>
<dbReference type="Gene3D" id="1.25.40.10">
    <property type="entry name" value="Tetratricopeptide repeat domain"/>
    <property type="match status" value="1"/>
</dbReference>
<evidence type="ECO:0000256" key="5">
    <source>
        <dbReference type="ARBA" id="ARBA00023049"/>
    </source>
</evidence>
<dbReference type="GO" id="GO:0046872">
    <property type="term" value="F:metal ion binding"/>
    <property type="evidence" value="ECO:0007669"/>
    <property type="project" value="UniProtKB-KW"/>
</dbReference>
<evidence type="ECO:0000256" key="8">
    <source>
        <dbReference type="SAM" id="SignalP"/>
    </source>
</evidence>
<dbReference type="SMART" id="SM00028">
    <property type="entry name" value="TPR"/>
    <property type="match status" value="3"/>
</dbReference>
<dbReference type="PANTHER" id="PTHR22726">
    <property type="entry name" value="METALLOENDOPEPTIDASE OMA1"/>
    <property type="match status" value="1"/>
</dbReference>
<dbReference type="InterPro" id="IPR001915">
    <property type="entry name" value="Peptidase_M48"/>
</dbReference>
<evidence type="ECO:0000313" key="11">
    <source>
        <dbReference type="Proteomes" id="UP000218899"/>
    </source>
</evidence>
<feature type="chain" id="PRO_5008571234" evidence="8">
    <location>
        <begin position="21"/>
        <end position="370"/>
    </location>
</feature>
<dbReference type="RefSeq" id="WP_169924083.1">
    <property type="nucleotide sequence ID" value="NZ_AP014936.1"/>
</dbReference>
<keyword evidence="6" id="KW-0802">TPR repeat</keyword>
<sequence length="370" mass="41688">MNRTIALVLVSLLASGCATTGGVTSFTNAGDTANLHEKERRLWHEASGVDSTIERSGQIYEDRRATAYLQGVMDRLYPEFKGKIQVHLYDSTQLNAFALPNGSIYFNIGLLARMENEAQLAAVLAHEAAHFIEKHSFRQRVSAKNLSAFAVSGIPFASLAAVSSISGFSRDLEREADMKGYERLTKAGYDPHEAHKVFEHLASEVKALGIEEPYFFSSHPQLVERIETFKELSARRKKGGRVGAEDYNRVMQAIRLDALRKDVGQDRYKSVILVMEDPGLRRYYPASGYYYLGEAYSRRDEKGDTARALQAWQKAEKLSPRFAPTYKSLGMHYMKTGNKGQARRYFGKYLSLASKDARDRAYVQQYMSSL</sequence>
<dbReference type="GO" id="GO:0051603">
    <property type="term" value="P:proteolysis involved in protein catabolic process"/>
    <property type="evidence" value="ECO:0007669"/>
    <property type="project" value="TreeGrafter"/>
</dbReference>
<evidence type="ECO:0000256" key="6">
    <source>
        <dbReference type="PROSITE-ProRule" id="PRU00339"/>
    </source>
</evidence>
<dbReference type="PROSITE" id="PS50005">
    <property type="entry name" value="TPR"/>
    <property type="match status" value="1"/>
</dbReference>
<dbReference type="InterPro" id="IPR019734">
    <property type="entry name" value="TPR_rpt"/>
</dbReference>
<feature type="domain" description="Peptidase M48" evidence="9">
    <location>
        <begin position="85"/>
        <end position="231"/>
    </location>
</feature>
<comment type="similarity">
    <text evidence="7">Belongs to the peptidase M48 family.</text>
</comment>
<evidence type="ECO:0000256" key="7">
    <source>
        <dbReference type="RuleBase" id="RU003983"/>
    </source>
</evidence>
<feature type="repeat" description="TPR" evidence="6">
    <location>
        <begin position="323"/>
        <end position="356"/>
    </location>
</feature>
<keyword evidence="5 7" id="KW-0482">Metalloprotease</keyword>
<dbReference type="PROSITE" id="PS51257">
    <property type="entry name" value="PROKAR_LIPOPROTEIN"/>
    <property type="match status" value="1"/>
</dbReference>
<comment type="cofactor">
    <cofactor evidence="7">
        <name>Zn(2+)</name>
        <dbReference type="ChEBI" id="CHEBI:29105"/>
    </cofactor>
    <text evidence="7">Binds 1 zinc ion per subunit.</text>
</comment>
<evidence type="ECO:0000256" key="2">
    <source>
        <dbReference type="ARBA" id="ARBA00022723"/>
    </source>
</evidence>
<keyword evidence="1 7" id="KW-0645">Protease</keyword>
<dbReference type="CDD" id="cd07324">
    <property type="entry name" value="M48C_Oma1-like"/>
    <property type="match status" value="1"/>
</dbReference>
<evidence type="ECO:0000256" key="1">
    <source>
        <dbReference type="ARBA" id="ARBA00022670"/>
    </source>
</evidence>
<dbReference type="Gene3D" id="3.30.2010.10">
    <property type="entry name" value="Metalloproteases ('zincins'), catalytic domain"/>
    <property type="match status" value="1"/>
</dbReference>
<keyword evidence="4 7" id="KW-0862">Zinc</keyword>
<feature type="signal peptide" evidence="8">
    <location>
        <begin position="1"/>
        <end position="20"/>
    </location>
</feature>
<accession>A0A1B4V6G9</accession>
<dbReference type="PANTHER" id="PTHR22726:SF1">
    <property type="entry name" value="METALLOENDOPEPTIDASE OMA1, MITOCHONDRIAL"/>
    <property type="match status" value="1"/>
</dbReference>
<organism evidence="10 11">
    <name type="scientific">Sulfurifustis variabilis</name>
    <dbReference type="NCBI Taxonomy" id="1675686"/>
    <lineage>
        <taxon>Bacteria</taxon>
        <taxon>Pseudomonadati</taxon>
        <taxon>Pseudomonadota</taxon>
        <taxon>Gammaproteobacteria</taxon>
        <taxon>Acidiferrobacterales</taxon>
        <taxon>Acidiferrobacteraceae</taxon>
        <taxon>Sulfurifustis</taxon>
    </lineage>
</organism>
<dbReference type="AlphaFoldDB" id="A0A1B4V6G9"/>
<dbReference type="KEGG" id="sva:SVA_2581"/>
<keyword evidence="11" id="KW-1185">Reference proteome</keyword>
<dbReference type="InterPro" id="IPR051156">
    <property type="entry name" value="Mito/Outer_Membr_Metalloprot"/>
</dbReference>
<dbReference type="GO" id="GO:0004222">
    <property type="term" value="F:metalloendopeptidase activity"/>
    <property type="evidence" value="ECO:0007669"/>
    <property type="project" value="InterPro"/>
</dbReference>
<evidence type="ECO:0000256" key="3">
    <source>
        <dbReference type="ARBA" id="ARBA00022801"/>
    </source>
</evidence>
<evidence type="ECO:0000313" key="10">
    <source>
        <dbReference type="EMBL" id="BAU49129.1"/>
    </source>
</evidence>
<dbReference type="Pfam" id="PF01435">
    <property type="entry name" value="Peptidase_M48"/>
    <property type="match status" value="1"/>
</dbReference>
<protein>
    <submittedName>
        <fullName evidence="10">Peptidase M48 Ste24p</fullName>
    </submittedName>
</protein>
<proteinExistence type="inferred from homology"/>
<keyword evidence="8" id="KW-0732">Signal</keyword>
<dbReference type="EMBL" id="AP014936">
    <property type="protein sequence ID" value="BAU49129.1"/>
    <property type="molecule type" value="Genomic_DNA"/>
</dbReference>
<dbReference type="InterPro" id="IPR011990">
    <property type="entry name" value="TPR-like_helical_dom_sf"/>
</dbReference>